<sequence>MDSPYTSLHPNKREIRLLELAPGSYDDDLIIALHVESLNQELPHYHALSYAWGHDVSPRTALVNHKNMLIGQNLDGALRHIRCGLTEPATMWVDAICINQHDIEERSSQVLLMKDIYTSAERVLIYLGYEEPSDAEVAAFIRDSEVPNTEGEIHNLLNHMISFCRRPWFGRLWVAQELALSQRDPRVHVGTLTLPWLQLYDYIVGLDRRLPASFGGHPRLTAFMESTVGVRRLGRVRAVPTTSLSLQAFRSAPALASDPRDKIFGLLGICAFSPGQMVMAPDYTKSTTRVFTEATISMLQEPQNVPYGLLPLQPPRRHSGRSCYQRLPDLPTWALDLNISCQVAGQYCEMGPYWLIPERAVHPGKFLSAMHQIPNRVQVSHDYKRLHTFGLHLGTVVAIHSTAINVNSYAGFQERATALRNIYTTYMKPRNIPAQTLLHALTVDRKTPVMDPQLSEHLPEVFEQLLDSETEVTFPSIFFDVLVALSGHEECHIFFTDNDQIGITYHPDLINGLRVGDEVVGLFGINFPFVLRCVAGELDDETVCKMVNLAHVAGHQWEHEFLRNAGSDAQWSDFERFGLKKYMIV</sequence>
<dbReference type="InParanoid" id="A0A1Y2LY66"/>
<keyword evidence="3" id="KW-1185">Reference proteome</keyword>
<proteinExistence type="predicted"/>
<protein>
    <recommendedName>
        <fullName evidence="1">Heterokaryon incompatibility domain-containing protein</fullName>
    </recommendedName>
</protein>
<dbReference type="InterPro" id="IPR010730">
    <property type="entry name" value="HET"/>
</dbReference>
<evidence type="ECO:0000313" key="2">
    <source>
        <dbReference type="EMBL" id="OSS48751.1"/>
    </source>
</evidence>
<dbReference type="InterPro" id="IPR052895">
    <property type="entry name" value="HetReg/Transcr_Mod"/>
</dbReference>
<dbReference type="PANTHER" id="PTHR24148">
    <property type="entry name" value="ANKYRIN REPEAT DOMAIN-CONTAINING PROTEIN 39 HOMOLOG-RELATED"/>
    <property type="match status" value="1"/>
</dbReference>
<feature type="domain" description="Heterokaryon incompatibility" evidence="1">
    <location>
        <begin position="45"/>
        <end position="177"/>
    </location>
</feature>
<dbReference type="Proteomes" id="UP000193240">
    <property type="component" value="Unassembled WGS sequence"/>
</dbReference>
<evidence type="ECO:0000259" key="1">
    <source>
        <dbReference type="Pfam" id="PF06985"/>
    </source>
</evidence>
<evidence type="ECO:0000313" key="3">
    <source>
        <dbReference type="Proteomes" id="UP000193240"/>
    </source>
</evidence>
<dbReference type="STRING" id="105696.A0A1Y2LY66"/>
<reference evidence="2 3" key="1">
    <citation type="journal article" date="2017" name="Genome Announc.">
        <title>Genome sequence of the saprophytic ascomycete Epicoccum nigrum ICMP 19927 strain isolated from New Zealand.</title>
        <authorList>
            <person name="Fokin M."/>
            <person name="Fleetwood D."/>
            <person name="Weir B.S."/>
            <person name="Villas-Boas S.G."/>
        </authorList>
    </citation>
    <scope>NUCLEOTIDE SEQUENCE [LARGE SCALE GENOMIC DNA]</scope>
    <source>
        <strain evidence="2 3">ICMP 19927</strain>
    </source>
</reference>
<accession>A0A1Y2LY66</accession>
<gene>
    <name evidence="2" type="ORF">B5807_06858</name>
</gene>
<name>A0A1Y2LY66_EPING</name>
<dbReference type="Pfam" id="PF06985">
    <property type="entry name" value="HET"/>
    <property type="match status" value="1"/>
</dbReference>
<organism evidence="2 3">
    <name type="scientific">Epicoccum nigrum</name>
    <name type="common">Soil fungus</name>
    <name type="synonym">Epicoccum purpurascens</name>
    <dbReference type="NCBI Taxonomy" id="105696"/>
    <lineage>
        <taxon>Eukaryota</taxon>
        <taxon>Fungi</taxon>
        <taxon>Dikarya</taxon>
        <taxon>Ascomycota</taxon>
        <taxon>Pezizomycotina</taxon>
        <taxon>Dothideomycetes</taxon>
        <taxon>Pleosporomycetidae</taxon>
        <taxon>Pleosporales</taxon>
        <taxon>Pleosporineae</taxon>
        <taxon>Didymellaceae</taxon>
        <taxon>Epicoccum</taxon>
    </lineage>
</organism>
<dbReference type="OMA" id="HEECHIF"/>
<dbReference type="EMBL" id="KZ107845">
    <property type="protein sequence ID" value="OSS48751.1"/>
    <property type="molecule type" value="Genomic_DNA"/>
</dbReference>
<dbReference type="AlphaFoldDB" id="A0A1Y2LY66"/>
<dbReference type="PANTHER" id="PTHR24148:SF82">
    <property type="entry name" value="HETEROKARYON INCOMPATIBILITY DOMAIN-CONTAINING PROTEIN"/>
    <property type="match status" value="1"/>
</dbReference>